<dbReference type="GO" id="GO:0006367">
    <property type="term" value="P:transcription initiation at RNA polymerase II promoter"/>
    <property type="evidence" value="ECO:0007669"/>
    <property type="project" value="InterPro"/>
</dbReference>
<keyword evidence="2" id="KW-0805">Transcription regulation</keyword>
<dbReference type="eggNOG" id="KOG3095">
    <property type="taxonomic scope" value="Eukaryota"/>
</dbReference>
<evidence type="ECO:0000256" key="1">
    <source>
        <dbReference type="ARBA" id="ARBA00004123"/>
    </source>
</evidence>
<feature type="domain" description="TFIIE beta" evidence="8">
    <location>
        <begin position="57"/>
        <end position="140"/>
    </location>
</feature>
<keyword evidence="10" id="KW-1185">Reference proteome</keyword>
<evidence type="ECO:0000313" key="9">
    <source>
        <dbReference type="EnsemblMetazoa" id="SMAR004919-PA"/>
    </source>
</evidence>
<dbReference type="Gene3D" id="1.10.10.10">
    <property type="entry name" value="Winged helix-like DNA-binding domain superfamily/Winged helix DNA-binding domain"/>
    <property type="match status" value="1"/>
</dbReference>
<accession>T1IUT8</accession>
<dbReference type="PROSITE" id="PS51351">
    <property type="entry name" value="TFIIE_BETA_C"/>
    <property type="match status" value="1"/>
</dbReference>
<evidence type="ECO:0000256" key="4">
    <source>
        <dbReference type="ARBA" id="ARBA00023163"/>
    </source>
</evidence>
<comment type="function">
    <text evidence="6">Recruits TFIIH to the initiation complex and stimulates the RNA polymerase II C-terminal domain kinase and DNA-dependent ATPase activities of TFIIH. Both TFIIH and TFIIE are required for promoter clearance by RNA polymerase.</text>
</comment>
<protein>
    <recommendedName>
        <fullName evidence="8">TFIIE beta domain-containing protein</fullName>
    </recommendedName>
</protein>
<keyword evidence="4" id="KW-0804">Transcription</keyword>
<dbReference type="GO" id="GO:0003677">
    <property type="term" value="F:DNA binding"/>
    <property type="evidence" value="ECO:0007669"/>
    <property type="project" value="UniProtKB-KW"/>
</dbReference>
<dbReference type="STRING" id="126957.T1IUT8"/>
<dbReference type="Pfam" id="PF02186">
    <property type="entry name" value="TFIIE_beta"/>
    <property type="match status" value="1"/>
</dbReference>
<dbReference type="InterPro" id="IPR036388">
    <property type="entry name" value="WH-like_DNA-bd_sf"/>
</dbReference>
<keyword evidence="3" id="KW-0238">DNA-binding</keyword>
<evidence type="ECO:0000256" key="2">
    <source>
        <dbReference type="ARBA" id="ARBA00023015"/>
    </source>
</evidence>
<dbReference type="InterPro" id="IPR036390">
    <property type="entry name" value="WH_DNA-bd_sf"/>
</dbReference>
<evidence type="ECO:0000259" key="8">
    <source>
        <dbReference type="PROSITE" id="PS51351"/>
    </source>
</evidence>
<evidence type="ECO:0000256" key="6">
    <source>
        <dbReference type="ARBA" id="ARBA00025581"/>
    </source>
</evidence>
<evidence type="ECO:0000256" key="7">
    <source>
        <dbReference type="SAM" id="MobiDB-lite"/>
    </source>
</evidence>
<dbReference type="SUPFAM" id="SSF46785">
    <property type="entry name" value="Winged helix' DNA-binding domain"/>
    <property type="match status" value="1"/>
</dbReference>
<dbReference type="PANTHER" id="PTHR12716:SF8">
    <property type="entry name" value="TRANSCRIPTION INITIATION FACTOR IIE SUBUNIT BETA"/>
    <property type="match status" value="1"/>
</dbReference>
<feature type="compositionally biased region" description="Basic residues" evidence="7">
    <location>
        <begin position="27"/>
        <end position="43"/>
    </location>
</feature>
<dbReference type="FunFam" id="1.10.10.10:FF:000177">
    <property type="entry name" value="Transcription initiation factor IIE subunit beta"/>
    <property type="match status" value="1"/>
</dbReference>
<organism evidence="9 10">
    <name type="scientific">Strigamia maritima</name>
    <name type="common">European centipede</name>
    <name type="synonym">Geophilus maritimus</name>
    <dbReference type="NCBI Taxonomy" id="126957"/>
    <lineage>
        <taxon>Eukaryota</taxon>
        <taxon>Metazoa</taxon>
        <taxon>Ecdysozoa</taxon>
        <taxon>Arthropoda</taxon>
        <taxon>Myriapoda</taxon>
        <taxon>Chilopoda</taxon>
        <taxon>Pleurostigmophora</taxon>
        <taxon>Geophilomorpha</taxon>
        <taxon>Linotaeniidae</taxon>
        <taxon>Strigamia</taxon>
    </lineage>
</organism>
<dbReference type="AlphaFoldDB" id="T1IUT8"/>
<dbReference type="GO" id="GO:0001097">
    <property type="term" value="F:TFIIH-class transcription factor complex binding"/>
    <property type="evidence" value="ECO:0007669"/>
    <property type="project" value="TreeGrafter"/>
</dbReference>
<dbReference type="GO" id="GO:0005673">
    <property type="term" value="C:transcription factor TFIIE complex"/>
    <property type="evidence" value="ECO:0007669"/>
    <property type="project" value="InterPro"/>
</dbReference>
<evidence type="ECO:0000256" key="5">
    <source>
        <dbReference type="ARBA" id="ARBA00023242"/>
    </source>
</evidence>
<sequence length="165" mass="18572">MDPALLKERELFKKRAIAQPVVENKKTKNPPKHNKPFKSKSKSNQKAPPIVSFSCKTAHSSSHQSQSKFSALAKIVQHLKQLHLDGDSHSLTFQEILDETNQLDLTSTVKQWLIMEALPLNPKILLSNGKYSFKPLFSGGGENFQAQPSCGLPWFWCLSLYVNVN</sequence>
<proteinExistence type="predicted"/>
<reference evidence="9" key="2">
    <citation type="submission" date="2015-02" db="UniProtKB">
        <authorList>
            <consortium name="EnsemblMetazoa"/>
        </authorList>
    </citation>
    <scope>IDENTIFICATION</scope>
</reference>
<evidence type="ECO:0000313" key="10">
    <source>
        <dbReference type="Proteomes" id="UP000014500"/>
    </source>
</evidence>
<dbReference type="EMBL" id="JH431559">
    <property type="status" value="NOT_ANNOTATED_CDS"/>
    <property type="molecule type" value="Genomic_DNA"/>
</dbReference>
<dbReference type="HOGENOM" id="CLU_1612901_0_0_1"/>
<dbReference type="PhylomeDB" id="T1IUT8"/>
<dbReference type="EnsemblMetazoa" id="SMAR004919-RA">
    <property type="protein sequence ID" value="SMAR004919-PA"/>
    <property type="gene ID" value="SMAR004919"/>
</dbReference>
<name>T1IUT8_STRMM</name>
<feature type="region of interest" description="Disordered" evidence="7">
    <location>
        <begin position="16"/>
        <end position="48"/>
    </location>
</feature>
<reference evidence="10" key="1">
    <citation type="submission" date="2011-05" db="EMBL/GenBank/DDBJ databases">
        <authorList>
            <person name="Richards S.R."/>
            <person name="Qu J."/>
            <person name="Jiang H."/>
            <person name="Jhangiani S.N."/>
            <person name="Agravi P."/>
            <person name="Goodspeed R."/>
            <person name="Gross S."/>
            <person name="Mandapat C."/>
            <person name="Jackson L."/>
            <person name="Mathew T."/>
            <person name="Pu L."/>
            <person name="Thornton R."/>
            <person name="Saada N."/>
            <person name="Wilczek-Boney K.B."/>
            <person name="Lee S."/>
            <person name="Kovar C."/>
            <person name="Wu Y."/>
            <person name="Scherer S.E."/>
            <person name="Worley K.C."/>
            <person name="Muzny D.M."/>
            <person name="Gibbs R."/>
        </authorList>
    </citation>
    <scope>NUCLEOTIDE SEQUENCE</scope>
    <source>
        <strain evidence="10">Brora</strain>
    </source>
</reference>
<dbReference type="InterPro" id="IPR003166">
    <property type="entry name" value="TFIIE_bsu_DNA-bd"/>
</dbReference>
<dbReference type="CDD" id="cd07977">
    <property type="entry name" value="TFIIE_beta_winged_helix"/>
    <property type="match status" value="1"/>
</dbReference>
<keyword evidence="5" id="KW-0539">Nucleus</keyword>
<dbReference type="InterPro" id="IPR016656">
    <property type="entry name" value="TFIIE-bsu"/>
</dbReference>
<dbReference type="Proteomes" id="UP000014500">
    <property type="component" value="Unassembled WGS sequence"/>
</dbReference>
<comment type="subcellular location">
    <subcellularLocation>
        <location evidence="1">Nucleus</location>
    </subcellularLocation>
</comment>
<evidence type="ECO:0000256" key="3">
    <source>
        <dbReference type="ARBA" id="ARBA00023125"/>
    </source>
</evidence>
<dbReference type="PANTHER" id="PTHR12716">
    <property type="entry name" value="TRANSCRIPTION INITIATION FACTOR IIE, BETA SUBUNIT"/>
    <property type="match status" value="1"/>
</dbReference>